<keyword evidence="1" id="KW-0175">Coiled coil</keyword>
<protein>
    <submittedName>
        <fullName evidence="2">Uncharacterized protein</fullName>
    </submittedName>
</protein>
<name>A0AAD5UE32_9FUNG</name>
<accession>A0AAD5UE32</accession>
<evidence type="ECO:0000313" key="3">
    <source>
        <dbReference type="Proteomes" id="UP001210925"/>
    </source>
</evidence>
<sequence length="224" mass="26857">MDAKVEALVTQWELLKNELNNEIKNTDVYKKVKSWRTENEERIAEFNNIKNAQQEYEKLLDKIKNIEQSCKDENNQKNKAVLKVLREKRQNFKIREKTTKFNKIQNDFLKFIYKIEAILLGEMGIEGDWKGIITSDYDIFLERIIASLLYFVNSELETIMNDKIKTKLKEISKCEKEINNEFCIKFPDADNLGCIDNKIERLKNEYVKYSKNEYEDYVRKVYYN</sequence>
<keyword evidence="3" id="KW-1185">Reference proteome</keyword>
<evidence type="ECO:0000313" key="2">
    <source>
        <dbReference type="EMBL" id="KAJ3255467.1"/>
    </source>
</evidence>
<dbReference type="AlphaFoldDB" id="A0AAD5UE32"/>
<evidence type="ECO:0000256" key="1">
    <source>
        <dbReference type="SAM" id="Coils"/>
    </source>
</evidence>
<reference evidence="2" key="1">
    <citation type="submission" date="2020-05" db="EMBL/GenBank/DDBJ databases">
        <title>Phylogenomic resolution of chytrid fungi.</title>
        <authorList>
            <person name="Stajich J.E."/>
            <person name="Amses K."/>
            <person name="Simmons R."/>
            <person name="Seto K."/>
            <person name="Myers J."/>
            <person name="Bonds A."/>
            <person name="Quandt C.A."/>
            <person name="Barry K."/>
            <person name="Liu P."/>
            <person name="Grigoriev I."/>
            <person name="Longcore J.E."/>
            <person name="James T.Y."/>
        </authorList>
    </citation>
    <scope>NUCLEOTIDE SEQUENCE</scope>
    <source>
        <strain evidence="2">PLAUS21</strain>
    </source>
</reference>
<feature type="coiled-coil region" evidence="1">
    <location>
        <begin position="42"/>
        <end position="83"/>
    </location>
</feature>
<proteinExistence type="predicted"/>
<gene>
    <name evidence="2" type="ORF">HK103_006284</name>
</gene>
<comment type="caution">
    <text evidence="2">The sequence shown here is derived from an EMBL/GenBank/DDBJ whole genome shotgun (WGS) entry which is preliminary data.</text>
</comment>
<dbReference type="Proteomes" id="UP001210925">
    <property type="component" value="Unassembled WGS sequence"/>
</dbReference>
<organism evidence="2 3">
    <name type="scientific">Boothiomyces macroporosus</name>
    <dbReference type="NCBI Taxonomy" id="261099"/>
    <lineage>
        <taxon>Eukaryota</taxon>
        <taxon>Fungi</taxon>
        <taxon>Fungi incertae sedis</taxon>
        <taxon>Chytridiomycota</taxon>
        <taxon>Chytridiomycota incertae sedis</taxon>
        <taxon>Chytridiomycetes</taxon>
        <taxon>Rhizophydiales</taxon>
        <taxon>Terramycetaceae</taxon>
        <taxon>Boothiomyces</taxon>
    </lineage>
</organism>
<dbReference type="EMBL" id="JADGKB010000066">
    <property type="protein sequence ID" value="KAJ3255467.1"/>
    <property type="molecule type" value="Genomic_DNA"/>
</dbReference>